<evidence type="ECO:0000256" key="17">
    <source>
        <dbReference type="SAM" id="MobiDB-lite"/>
    </source>
</evidence>
<accession>A0A212CPC0</accession>
<keyword evidence="7" id="KW-0804">Transcription</keyword>
<dbReference type="InterPro" id="IPR051000">
    <property type="entry name" value="Homeobox_DNA-bind_prot"/>
</dbReference>
<dbReference type="InterPro" id="IPR017970">
    <property type="entry name" value="Homeobox_CS"/>
</dbReference>
<evidence type="ECO:0000256" key="3">
    <source>
        <dbReference type="ARBA" id="ARBA00022491"/>
    </source>
</evidence>
<dbReference type="AlphaFoldDB" id="A0A212CPC0"/>
<dbReference type="Pfam" id="PF00046">
    <property type="entry name" value="Homeodomain"/>
    <property type="match status" value="1"/>
</dbReference>
<feature type="region of interest" description="Disordered" evidence="17">
    <location>
        <begin position="370"/>
        <end position="444"/>
    </location>
</feature>
<evidence type="ECO:0000256" key="5">
    <source>
        <dbReference type="ARBA" id="ARBA00023125"/>
    </source>
</evidence>
<evidence type="ECO:0000259" key="18">
    <source>
        <dbReference type="PROSITE" id="PS50071"/>
    </source>
</evidence>
<evidence type="ECO:0000313" key="20">
    <source>
        <dbReference type="Proteomes" id="UP000242450"/>
    </source>
</evidence>
<evidence type="ECO:0000256" key="13">
    <source>
        <dbReference type="ARBA" id="ARBA00076917"/>
    </source>
</evidence>
<evidence type="ECO:0000256" key="15">
    <source>
        <dbReference type="PROSITE-ProRule" id="PRU00108"/>
    </source>
</evidence>
<name>A0A212CPC0_CEREH</name>
<feature type="domain" description="Homeobox" evidence="18">
    <location>
        <begin position="310"/>
        <end position="370"/>
    </location>
</feature>
<evidence type="ECO:0000313" key="19">
    <source>
        <dbReference type="EMBL" id="OWK07897.1"/>
    </source>
</evidence>
<dbReference type="InterPro" id="IPR001356">
    <property type="entry name" value="HD"/>
</dbReference>
<dbReference type="CDD" id="cd00086">
    <property type="entry name" value="homeodomain"/>
    <property type="match status" value="1"/>
</dbReference>
<dbReference type="Proteomes" id="UP000242450">
    <property type="component" value="Chromosome 15"/>
</dbReference>
<keyword evidence="20" id="KW-1185">Reference proteome</keyword>
<keyword evidence="3" id="KW-0678">Repressor</keyword>
<organism evidence="19 20">
    <name type="scientific">Cervus elaphus hippelaphus</name>
    <name type="common">European red deer</name>
    <dbReference type="NCBI Taxonomy" id="46360"/>
    <lineage>
        <taxon>Eukaryota</taxon>
        <taxon>Metazoa</taxon>
        <taxon>Chordata</taxon>
        <taxon>Craniata</taxon>
        <taxon>Vertebrata</taxon>
        <taxon>Euteleostomi</taxon>
        <taxon>Mammalia</taxon>
        <taxon>Eutheria</taxon>
        <taxon>Laurasiatheria</taxon>
        <taxon>Artiodactyla</taxon>
        <taxon>Ruminantia</taxon>
        <taxon>Pecora</taxon>
        <taxon>Cervidae</taxon>
        <taxon>Cervinae</taxon>
        <taxon>Cervus</taxon>
    </lineage>
</organism>
<evidence type="ECO:0000256" key="16">
    <source>
        <dbReference type="RuleBase" id="RU000682"/>
    </source>
</evidence>
<comment type="function">
    <text evidence="9">Recognizes the DNA sequence 5'-ATTAA-3'. Transcriptional repressor. Activator of WNT-mediated transcription in conjunction with CTNNB1. Establishes anterior identity at two levels; acts early to enhance canonical WNT-signaling by repressing expression of TLE4, and acts later to inhibit NODAL-signaling by directly targeting NODAL. Inhibits EIF4E-mediated mRNA nuclear export. May play a role in hematopoietic differentiation.</text>
</comment>
<evidence type="ECO:0000256" key="12">
    <source>
        <dbReference type="ARBA" id="ARBA00074106"/>
    </source>
</evidence>
<feature type="non-terminal residue" evidence="19">
    <location>
        <position position="1"/>
    </location>
</feature>
<dbReference type="GO" id="GO:0005634">
    <property type="term" value="C:nucleus"/>
    <property type="evidence" value="ECO:0007669"/>
    <property type="project" value="UniProtKB-SubCell"/>
</dbReference>
<evidence type="ECO:0000256" key="8">
    <source>
        <dbReference type="ARBA" id="ARBA00023242"/>
    </source>
</evidence>
<feature type="compositionally biased region" description="Acidic residues" evidence="17">
    <location>
        <begin position="418"/>
        <end position="434"/>
    </location>
</feature>
<keyword evidence="2" id="KW-0217">Developmental protein</keyword>
<dbReference type="InterPro" id="IPR020479">
    <property type="entry name" value="HD_metazoa"/>
</dbReference>
<evidence type="ECO:0000256" key="11">
    <source>
        <dbReference type="ARBA" id="ARBA00073682"/>
    </source>
</evidence>
<evidence type="ECO:0000256" key="2">
    <source>
        <dbReference type="ARBA" id="ARBA00022473"/>
    </source>
</evidence>
<evidence type="ECO:0000256" key="4">
    <source>
        <dbReference type="ARBA" id="ARBA00023015"/>
    </source>
</evidence>
<comment type="caution">
    <text evidence="19">The sequence shown here is derived from an EMBL/GenBank/DDBJ whole genome shotgun (WGS) entry which is preliminary data.</text>
</comment>
<dbReference type="GO" id="GO:0000978">
    <property type="term" value="F:RNA polymerase II cis-regulatory region sequence-specific DNA binding"/>
    <property type="evidence" value="ECO:0007669"/>
    <property type="project" value="TreeGrafter"/>
</dbReference>
<keyword evidence="5 15" id="KW-0238">DNA-binding</keyword>
<keyword evidence="4" id="KW-0805">Transcription regulation</keyword>
<gene>
    <name evidence="19" type="ORF">Celaphus_00008479</name>
</gene>
<feature type="region of interest" description="Disordered" evidence="17">
    <location>
        <begin position="26"/>
        <end position="70"/>
    </location>
</feature>
<evidence type="ECO:0000256" key="9">
    <source>
        <dbReference type="ARBA" id="ARBA00057186"/>
    </source>
</evidence>
<evidence type="ECO:0000256" key="10">
    <source>
        <dbReference type="ARBA" id="ARBA00062321"/>
    </source>
</evidence>
<dbReference type="SUPFAM" id="SSF46689">
    <property type="entry name" value="Homeodomain-like"/>
    <property type="match status" value="1"/>
</dbReference>
<sequence>RVELRRAEATPGSVAASIENTCKTGKRDCAQLRPPGPGDRGHGAARTGSEKTAQLLPGAEPRALSRYEHSKDARGHSQCYRYSRECADKGGCSQAGEGAARTSGLHACWARVQQPLARAGCRHRGPVPRPVPSSFGGDASLTKLGPLESALQAAAGLAPRSTDADLGFRRGRPGPGCVEPRASAAAGHRGAGCAEAASKRAPHPTPFYIEDILGRGPAAPTPTPTLPSPNSSFTSLVSSYRAPVYEPTPIHPAFSHHSAAALAAAYGPGGFGGPLYPFPRSVNDYTHALLRHDPLGKPLLWSPFLQRPLHKRKGGQVRFSNDQTIELEKKFETQKYLSPPERKRLAKMLQLSERQVKTWFQNRRAKWRRLKQENPQNNKKEELESLDNSCDQRQDLPSEQNKGALDSSQCSPSPVSQEDLESEISEDSDQEVDIEGDKGYFNAG</sequence>
<dbReference type="PRINTS" id="PR00024">
    <property type="entry name" value="HOMEOBOX"/>
</dbReference>
<evidence type="ECO:0000256" key="1">
    <source>
        <dbReference type="ARBA" id="ARBA00004123"/>
    </source>
</evidence>
<dbReference type="FunFam" id="1.10.10.60:FF:000178">
    <property type="entry name" value="hematopoietically-expressed homeobox protein HHEX"/>
    <property type="match status" value="1"/>
</dbReference>
<dbReference type="GO" id="GO:0030177">
    <property type="term" value="P:positive regulation of Wnt signaling pathway"/>
    <property type="evidence" value="ECO:0007669"/>
    <property type="project" value="UniProtKB-ARBA"/>
</dbReference>
<evidence type="ECO:0000256" key="6">
    <source>
        <dbReference type="ARBA" id="ARBA00023155"/>
    </source>
</evidence>
<dbReference type="OrthoDB" id="6159439at2759"/>
<dbReference type="PANTHER" id="PTHR24324">
    <property type="entry name" value="HOMEOBOX PROTEIN HHEX"/>
    <property type="match status" value="1"/>
</dbReference>
<protein>
    <recommendedName>
        <fullName evidence="11">Hematopoietically-expressed homeobox protein HHEX</fullName>
    </recommendedName>
    <alternativeName>
        <fullName evidence="12">Hematopoietically-expressed homeobox protein hhex</fullName>
    </alternativeName>
    <alternativeName>
        <fullName evidence="13">Homeobox protein PRH</fullName>
    </alternativeName>
    <alternativeName>
        <fullName evidence="14">Proline-rich homeodomain protein</fullName>
    </alternativeName>
</protein>
<comment type="subunit">
    <text evidence="10">Interacts with CD81; the interaction prevents nuclear translocation of HHEX. Interacts (via N-terminus) with SOX13; abolishes the SOX13-mediated inhibition of WNT-mediated transcriptional activity via competitive inhibition of the SOX13-TCF7 complex. Interacts with EIF4E; the interaction inhibits EIF4E-mediated mRNA nuclear export.</text>
</comment>
<dbReference type="GO" id="GO:0001227">
    <property type="term" value="F:DNA-binding transcription repressor activity, RNA polymerase II-specific"/>
    <property type="evidence" value="ECO:0007669"/>
    <property type="project" value="UniProtKB-ARBA"/>
</dbReference>
<evidence type="ECO:0000256" key="14">
    <source>
        <dbReference type="ARBA" id="ARBA00078743"/>
    </source>
</evidence>
<dbReference type="EMBL" id="MKHE01000015">
    <property type="protein sequence ID" value="OWK07897.1"/>
    <property type="molecule type" value="Genomic_DNA"/>
</dbReference>
<dbReference type="PROSITE" id="PS00027">
    <property type="entry name" value="HOMEOBOX_1"/>
    <property type="match status" value="1"/>
</dbReference>
<keyword evidence="8 15" id="KW-0539">Nucleus</keyword>
<dbReference type="InterPro" id="IPR009057">
    <property type="entry name" value="Homeodomain-like_sf"/>
</dbReference>
<keyword evidence="6 15" id="KW-0371">Homeobox</keyword>
<dbReference type="GO" id="GO:0030154">
    <property type="term" value="P:cell differentiation"/>
    <property type="evidence" value="ECO:0007669"/>
    <property type="project" value="TreeGrafter"/>
</dbReference>
<comment type="subcellular location">
    <subcellularLocation>
        <location evidence="1 15 16">Nucleus</location>
    </subcellularLocation>
</comment>
<dbReference type="PANTHER" id="PTHR24324:SF5">
    <property type="entry name" value="HEMATOPOIETICALLY-EXPRESSED HOMEOBOX PROTEIN HHEX"/>
    <property type="match status" value="1"/>
</dbReference>
<feature type="DNA-binding region" description="Homeobox" evidence="15">
    <location>
        <begin position="312"/>
        <end position="371"/>
    </location>
</feature>
<proteinExistence type="predicted"/>
<dbReference type="Gene3D" id="1.10.10.60">
    <property type="entry name" value="Homeodomain-like"/>
    <property type="match status" value="1"/>
</dbReference>
<dbReference type="PROSITE" id="PS50071">
    <property type="entry name" value="HOMEOBOX_2"/>
    <property type="match status" value="1"/>
</dbReference>
<dbReference type="SMART" id="SM00389">
    <property type="entry name" value="HOX"/>
    <property type="match status" value="1"/>
</dbReference>
<evidence type="ECO:0000256" key="7">
    <source>
        <dbReference type="ARBA" id="ARBA00023163"/>
    </source>
</evidence>
<reference evidence="19 20" key="1">
    <citation type="journal article" date="2018" name="Mol. Genet. Genomics">
        <title>The red deer Cervus elaphus genome CerEla1.0: sequencing, annotating, genes, and chromosomes.</title>
        <authorList>
            <person name="Bana N.A."/>
            <person name="Nyiri A."/>
            <person name="Nagy J."/>
            <person name="Frank K."/>
            <person name="Nagy T."/>
            <person name="Steger V."/>
            <person name="Schiller M."/>
            <person name="Lakatos P."/>
            <person name="Sugar L."/>
            <person name="Horn P."/>
            <person name="Barta E."/>
            <person name="Orosz L."/>
        </authorList>
    </citation>
    <scope>NUCLEOTIDE SEQUENCE [LARGE SCALE GENOMIC DNA]</scope>
    <source>
        <strain evidence="19">Hungarian</strain>
    </source>
</reference>
<feature type="compositionally biased region" description="Polar residues" evidence="17">
    <location>
        <begin position="397"/>
        <end position="415"/>
    </location>
</feature>